<proteinExistence type="predicted"/>
<gene>
    <name evidence="2" type="ORF">FRZ40_40380</name>
</gene>
<evidence type="ECO:0000313" key="2">
    <source>
        <dbReference type="EMBL" id="TXC80522.1"/>
    </source>
</evidence>
<accession>A0A5C6V5G4</accession>
<dbReference type="EMBL" id="VOQS01000005">
    <property type="protein sequence ID" value="TXC80522.1"/>
    <property type="molecule type" value="Genomic_DNA"/>
</dbReference>
<name>A0A5C6V5G4_9BURK</name>
<evidence type="ECO:0000313" key="3">
    <source>
        <dbReference type="Proteomes" id="UP000321776"/>
    </source>
</evidence>
<feature type="compositionally biased region" description="Polar residues" evidence="1">
    <location>
        <begin position="187"/>
        <end position="200"/>
    </location>
</feature>
<protein>
    <submittedName>
        <fullName evidence="2">Uncharacterized protein</fullName>
    </submittedName>
</protein>
<feature type="compositionally biased region" description="Basic and acidic residues" evidence="1">
    <location>
        <begin position="177"/>
        <end position="186"/>
    </location>
</feature>
<dbReference type="Proteomes" id="UP000321776">
    <property type="component" value="Unassembled WGS sequence"/>
</dbReference>
<reference evidence="2 3" key="1">
    <citation type="journal article" date="2018" name="Int. J. Syst. Evol. Microbiol.">
        <title>Paraburkholderia azotifigens sp. nov., a nitrogen-fixing bacterium isolated from paddy soil.</title>
        <authorList>
            <person name="Choi G.M."/>
            <person name="Im W.T."/>
        </authorList>
    </citation>
    <scope>NUCLEOTIDE SEQUENCE [LARGE SCALE GENOMIC DNA]</scope>
    <source>
        <strain evidence="2 3">NF 2-5-3</strain>
    </source>
</reference>
<sequence>MRQTVLGVYDSYADACSAQRALGEAGVARPDMAMYSMSASTPVEKGPRVYGPDGSDARHHRAVLDQLELLFARLFRPGEYPPEAEDYREFIRRGGTLVSVDATGMQADLVCDVMRRAGAADIGERANAWRNGQGAASSTASTPEPAIYGDLAPAHVAPSHVTPAHVPPSETAGDAADVTRLERRNTSEPSMVSGMQQVTTRADRDGSHAAMEQKQYARDVPDYGLARTSADVDGDVRSRAVLRPDDGMSAAKAQPTSATGLVGDPVMGTPLDDDPEDDYRRDYDAHYASSGASYDEYRRAYTHGAALGQDERYRGQDWQRVEPNARENWESRYPESGWERFKIAVRHGWERVTSL</sequence>
<feature type="region of interest" description="Disordered" evidence="1">
    <location>
        <begin position="158"/>
        <end position="222"/>
    </location>
</feature>
<dbReference type="AlphaFoldDB" id="A0A5C6V5G4"/>
<feature type="region of interest" description="Disordered" evidence="1">
    <location>
        <begin position="244"/>
        <end position="268"/>
    </location>
</feature>
<organism evidence="2 3">
    <name type="scientific">Paraburkholderia azotifigens</name>
    <dbReference type="NCBI Taxonomy" id="2057004"/>
    <lineage>
        <taxon>Bacteria</taxon>
        <taxon>Pseudomonadati</taxon>
        <taxon>Pseudomonadota</taxon>
        <taxon>Betaproteobacteria</taxon>
        <taxon>Burkholderiales</taxon>
        <taxon>Burkholderiaceae</taxon>
        <taxon>Paraburkholderia</taxon>
    </lineage>
</organism>
<dbReference type="RefSeq" id="WP_147238016.1">
    <property type="nucleotide sequence ID" value="NZ_VOQS01000005.1"/>
</dbReference>
<evidence type="ECO:0000256" key="1">
    <source>
        <dbReference type="SAM" id="MobiDB-lite"/>
    </source>
</evidence>
<comment type="caution">
    <text evidence="2">The sequence shown here is derived from an EMBL/GenBank/DDBJ whole genome shotgun (WGS) entry which is preliminary data.</text>
</comment>